<organism evidence="3 4">
    <name type="scientific">Kordiimonas sediminis</name>
    <dbReference type="NCBI Taxonomy" id="1735581"/>
    <lineage>
        <taxon>Bacteria</taxon>
        <taxon>Pseudomonadati</taxon>
        <taxon>Pseudomonadota</taxon>
        <taxon>Alphaproteobacteria</taxon>
        <taxon>Kordiimonadales</taxon>
        <taxon>Kordiimonadaceae</taxon>
        <taxon>Kordiimonas</taxon>
    </lineage>
</organism>
<proteinExistence type="predicted"/>
<sequence>MTFSFSTLDLTAIKPEPTPPEAMQVMDLNRFLCALYSKVDTETGRLALSAIRPKNTSPEGQENSIIGNTFSLIEAAVSWTIEGVQERNSYWSIGLADTTKLGPKLKKSEVQHTLAVMVDLDDPKAAANWQNVARENGIPKPSAIVKTGSIPHERLQLIWIFNEPESDLNKWVSISKGLCSLFSGDKAVAGDYSRLCRLPATLSHPNQDKRDKGYVTEWTELLDLNAARYELDDFSECNPINAISDMPPSCTSASHQALSFSAVRLEKIEDGIRLQLERSYGENNPQRHKHVYRCACLLFEAGYNPEQTAWVISQFPNGVGDKWLTDWDKSESILLQRISANYERWSQEHEALTLSPEAVDEIISHINSAPSNTAPSTGATSAEHLKTTPTTSSDTKKPALRLRTLEEVCSMELPVRNSLLGPWLLEQSLNLVHAPRGLGKTHFITAIGLAVAGGGRFLNWEAPSPKRVVLIDGEMPKAALQERYLLARPQYPELASENFHLIASEDHPNGLPDLSTVEGQEIMDSILKSGDLLIIDNLSTLCRTGVENDAESWSQMQQWLIKLRSRKITVILVAHDGKSGDQRGTSKKEDIMDNIIHLTRPKNKSAMDGAHMTVTFTKCRNSKSGELQEITCNLNEDGSWSTDDGYSETDKAIIAKIKEGIPYSEIAKDHNSSTSSISRLKKRAELDGLFEPKP</sequence>
<gene>
    <name evidence="3" type="ORF">GCM10017044_04920</name>
</gene>
<feature type="region of interest" description="Disordered" evidence="1">
    <location>
        <begin position="368"/>
        <end position="398"/>
    </location>
</feature>
<evidence type="ECO:0000313" key="3">
    <source>
        <dbReference type="EMBL" id="GHF13848.1"/>
    </source>
</evidence>
<evidence type="ECO:0000256" key="1">
    <source>
        <dbReference type="SAM" id="MobiDB-lite"/>
    </source>
</evidence>
<dbReference type="Proteomes" id="UP000630923">
    <property type="component" value="Unassembled WGS sequence"/>
</dbReference>
<dbReference type="AlphaFoldDB" id="A0A919E5D7"/>
<reference evidence="3" key="1">
    <citation type="journal article" date="2014" name="Int. J. Syst. Evol. Microbiol.">
        <title>Complete genome sequence of Corynebacterium casei LMG S-19264T (=DSM 44701T), isolated from a smear-ripened cheese.</title>
        <authorList>
            <consortium name="US DOE Joint Genome Institute (JGI-PGF)"/>
            <person name="Walter F."/>
            <person name="Albersmeier A."/>
            <person name="Kalinowski J."/>
            <person name="Ruckert C."/>
        </authorList>
    </citation>
    <scope>NUCLEOTIDE SEQUENCE</scope>
    <source>
        <strain evidence="3">KCTC 42590</strain>
    </source>
</reference>
<dbReference type="SMART" id="SM00382">
    <property type="entry name" value="AAA"/>
    <property type="match status" value="1"/>
</dbReference>
<feature type="compositionally biased region" description="Polar residues" evidence="1">
    <location>
        <begin position="368"/>
        <end position="380"/>
    </location>
</feature>
<feature type="region of interest" description="Disordered" evidence="1">
    <location>
        <begin position="668"/>
        <end position="694"/>
    </location>
</feature>
<keyword evidence="4" id="KW-1185">Reference proteome</keyword>
<feature type="domain" description="AAA+ ATPase" evidence="2">
    <location>
        <begin position="426"/>
        <end position="602"/>
    </location>
</feature>
<dbReference type="InterPro" id="IPR003593">
    <property type="entry name" value="AAA+_ATPase"/>
</dbReference>
<dbReference type="EMBL" id="BNCI01000001">
    <property type="protein sequence ID" value="GHF13848.1"/>
    <property type="molecule type" value="Genomic_DNA"/>
</dbReference>
<reference evidence="3" key="2">
    <citation type="submission" date="2020-09" db="EMBL/GenBank/DDBJ databases">
        <authorList>
            <person name="Sun Q."/>
            <person name="Kim S."/>
        </authorList>
    </citation>
    <scope>NUCLEOTIDE SEQUENCE</scope>
    <source>
        <strain evidence="3">KCTC 42590</strain>
    </source>
</reference>
<feature type="compositionally biased region" description="Basic and acidic residues" evidence="1">
    <location>
        <begin position="683"/>
        <end position="694"/>
    </location>
</feature>
<comment type="caution">
    <text evidence="3">The sequence shown here is derived from an EMBL/GenBank/DDBJ whole genome shotgun (WGS) entry which is preliminary data.</text>
</comment>
<dbReference type="RefSeq" id="WP_191249966.1">
    <property type="nucleotide sequence ID" value="NZ_BNCI01000001.1"/>
</dbReference>
<dbReference type="Pfam" id="PF13481">
    <property type="entry name" value="AAA_25"/>
    <property type="match status" value="1"/>
</dbReference>
<accession>A0A919E5D7</accession>
<evidence type="ECO:0000259" key="2">
    <source>
        <dbReference type="SMART" id="SM00382"/>
    </source>
</evidence>
<evidence type="ECO:0000313" key="4">
    <source>
        <dbReference type="Proteomes" id="UP000630923"/>
    </source>
</evidence>
<protein>
    <recommendedName>
        <fullName evidence="2">AAA+ ATPase domain-containing protein</fullName>
    </recommendedName>
</protein>
<name>A0A919E5D7_9PROT</name>
<dbReference type="InterPro" id="IPR027417">
    <property type="entry name" value="P-loop_NTPase"/>
</dbReference>
<dbReference type="SUPFAM" id="SSF52540">
    <property type="entry name" value="P-loop containing nucleoside triphosphate hydrolases"/>
    <property type="match status" value="1"/>
</dbReference>
<dbReference type="Gene3D" id="3.40.50.300">
    <property type="entry name" value="P-loop containing nucleotide triphosphate hydrolases"/>
    <property type="match status" value="1"/>
</dbReference>